<organism evidence="1 2">
    <name type="scientific">Dryococelus australis</name>
    <dbReference type="NCBI Taxonomy" id="614101"/>
    <lineage>
        <taxon>Eukaryota</taxon>
        <taxon>Metazoa</taxon>
        <taxon>Ecdysozoa</taxon>
        <taxon>Arthropoda</taxon>
        <taxon>Hexapoda</taxon>
        <taxon>Insecta</taxon>
        <taxon>Pterygota</taxon>
        <taxon>Neoptera</taxon>
        <taxon>Polyneoptera</taxon>
        <taxon>Phasmatodea</taxon>
        <taxon>Verophasmatodea</taxon>
        <taxon>Anareolatae</taxon>
        <taxon>Phasmatidae</taxon>
        <taxon>Eurycanthinae</taxon>
        <taxon>Dryococelus</taxon>
    </lineage>
</organism>
<keyword evidence="2" id="KW-1185">Reference proteome</keyword>
<gene>
    <name evidence="1" type="ORF">PR048_002570</name>
</gene>
<evidence type="ECO:0000313" key="1">
    <source>
        <dbReference type="EMBL" id="KAJ8897224.1"/>
    </source>
</evidence>
<sequence>MVDEFRNHKIQLARDSDTTVKILMEADIDIAGKLWTGRREILSSDRAVMETVFGWTVTGLPTNHELALSRVSLTAKNLKMNMCIFNDYNLILESWLNEGIPEEAKDASCQRIKHDNKGATGIFWVCQNGRLPFFKLIPRRT</sequence>
<reference evidence="1 2" key="1">
    <citation type="submission" date="2023-02" db="EMBL/GenBank/DDBJ databases">
        <title>LHISI_Scaffold_Assembly.</title>
        <authorList>
            <person name="Stuart O.P."/>
            <person name="Cleave R."/>
            <person name="Magrath M.J.L."/>
            <person name="Mikheyev A.S."/>
        </authorList>
    </citation>
    <scope>NUCLEOTIDE SEQUENCE [LARGE SCALE GENOMIC DNA]</scope>
    <source>
        <strain evidence="1">Daus_M_001</strain>
        <tissue evidence="1">Leg muscle</tissue>
    </source>
</reference>
<dbReference type="EMBL" id="JARBHB010000001">
    <property type="protein sequence ID" value="KAJ8897224.1"/>
    <property type="molecule type" value="Genomic_DNA"/>
</dbReference>
<evidence type="ECO:0000313" key="2">
    <source>
        <dbReference type="Proteomes" id="UP001159363"/>
    </source>
</evidence>
<protein>
    <submittedName>
        <fullName evidence="1">Uncharacterized protein</fullName>
    </submittedName>
</protein>
<comment type="caution">
    <text evidence="1">The sequence shown here is derived from an EMBL/GenBank/DDBJ whole genome shotgun (WGS) entry which is preliminary data.</text>
</comment>
<proteinExistence type="predicted"/>
<name>A0ABQ9IKN9_9NEOP</name>
<accession>A0ABQ9IKN9</accession>
<dbReference type="Proteomes" id="UP001159363">
    <property type="component" value="Chromosome 1"/>
</dbReference>